<reference evidence="1 2" key="1">
    <citation type="submission" date="2019-10" db="EMBL/GenBank/DDBJ databases">
        <authorList>
            <person name="Palmer J.M."/>
        </authorList>
    </citation>
    <scope>NUCLEOTIDE SEQUENCE [LARGE SCALE GENOMIC DNA]</scope>
    <source>
        <strain evidence="1 2">TWF730</strain>
    </source>
</reference>
<organism evidence="1 2">
    <name type="scientific">Orbilia blumenaviensis</name>
    <dbReference type="NCBI Taxonomy" id="1796055"/>
    <lineage>
        <taxon>Eukaryota</taxon>
        <taxon>Fungi</taxon>
        <taxon>Dikarya</taxon>
        <taxon>Ascomycota</taxon>
        <taxon>Pezizomycotina</taxon>
        <taxon>Orbiliomycetes</taxon>
        <taxon>Orbiliales</taxon>
        <taxon>Orbiliaceae</taxon>
        <taxon>Orbilia</taxon>
    </lineage>
</organism>
<accession>A0AAV9UE02</accession>
<comment type="caution">
    <text evidence="1">The sequence shown here is derived from an EMBL/GenBank/DDBJ whole genome shotgun (WGS) entry which is preliminary data.</text>
</comment>
<dbReference type="AlphaFoldDB" id="A0AAV9UE02"/>
<evidence type="ECO:0000313" key="2">
    <source>
        <dbReference type="Proteomes" id="UP001373714"/>
    </source>
</evidence>
<proteinExistence type="predicted"/>
<evidence type="ECO:0000313" key="1">
    <source>
        <dbReference type="EMBL" id="KAK6338257.1"/>
    </source>
</evidence>
<sequence length="227" mass="26898">MVITCWVKPRFRHRVKIFERLDKELETGELSGLLLPPRIYSTHKVRSKHLGVWAYAMTLPMNPSEQSYRHITTLRMQIALKRFFLKGMRWMVSWGNPFDFCINSLVAGRGEAENWYNQPLEDKWIRWPEPNWWTEHWEEPIPGTSLSVTRYALGDLPLLSWPKDVYFESYDRRKDEREIEVSYLHDINPGRGTIVYILDNEFNFNHPVGVPVNSEETLMGSKLKLMV</sequence>
<keyword evidence="2" id="KW-1185">Reference proteome</keyword>
<gene>
    <name evidence="1" type="ORF">TWF730_002325</name>
</gene>
<dbReference type="EMBL" id="JAVHNS010000012">
    <property type="protein sequence ID" value="KAK6338257.1"/>
    <property type="molecule type" value="Genomic_DNA"/>
</dbReference>
<name>A0AAV9UE02_9PEZI</name>
<dbReference type="Proteomes" id="UP001373714">
    <property type="component" value="Unassembled WGS sequence"/>
</dbReference>
<protein>
    <submittedName>
        <fullName evidence="1">Uncharacterized protein</fullName>
    </submittedName>
</protein>